<name>A0A4R8S923_9MYCO</name>
<evidence type="ECO:0008006" key="4">
    <source>
        <dbReference type="Google" id="ProtNLM"/>
    </source>
</evidence>
<keyword evidence="1" id="KW-0472">Membrane</keyword>
<evidence type="ECO:0000313" key="2">
    <source>
        <dbReference type="EMBL" id="TDZ86043.1"/>
    </source>
</evidence>
<dbReference type="RefSeq" id="WP_134065203.1">
    <property type="nucleotide sequence ID" value="NZ_PECG01000007.1"/>
</dbReference>
<sequence>MTRIDAGVAALAAFWLGLVVAISFIEAPLKFRAPGVTIPVGLAIGRLVFGALNAVECVVASALVLLMVLGNPSTGAIAAVIAACVCLAIQLAAVRPAMMRRTNTIRDGAEYAGRSRLHRAYVALECIKALALVGVVALVAAGVR</sequence>
<gene>
    <name evidence="2" type="ORF">DE4585_01366</name>
</gene>
<dbReference type="Proteomes" id="UP000295117">
    <property type="component" value="Unassembled WGS sequence"/>
</dbReference>
<feature type="transmembrane region" description="Helical" evidence="1">
    <location>
        <begin position="121"/>
        <end position="143"/>
    </location>
</feature>
<evidence type="ECO:0000313" key="3">
    <source>
        <dbReference type="Proteomes" id="UP000295117"/>
    </source>
</evidence>
<feature type="transmembrane region" description="Helical" evidence="1">
    <location>
        <begin position="6"/>
        <end position="27"/>
    </location>
</feature>
<evidence type="ECO:0000256" key="1">
    <source>
        <dbReference type="SAM" id="Phobius"/>
    </source>
</evidence>
<feature type="transmembrane region" description="Helical" evidence="1">
    <location>
        <begin position="47"/>
        <end position="69"/>
    </location>
</feature>
<keyword evidence="1" id="KW-1133">Transmembrane helix</keyword>
<protein>
    <recommendedName>
        <fullName evidence="4">Transmembrane protein</fullName>
    </recommendedName>
</protein>
<dbReference type="AlphaFoldDB" id="A0A4R8S923"/>
<organism evidence="2 3">
    <name type="scientific">Mycobacteroides salmoniphilum</name>
    <dbReference type="NCBI Taxonomy" id="404941"/>
    <lineage>
        <taxon>Bacteria</taxon>
        <taxon>Bacillati</taxon>
        <taxon>Actinomycetota</taxon>
        <taxon>Actinomycetes</taxon>
        <taxon>Mycobacteriales</taxon>
        <taxon>Mycobacteriaceae</taxon>
        <taxon>Mycobacteroides</taxon>
    </lineage>
</organism>
<dbReference type="EMBL" id="PECH01000004">
    <property type="protein sequence ID" value="TDZ86043.1"/>
    <property type="molecule type" value="Genomic_DNA"/>
</dbReference>
<feature type="transmembrane region" description="Helical" evidence="1">
    <location>
        <begin position="75"/>
        <end position="94"/>
    </location>
</feature>
<proteinExistence type="predicted"/>
<accession>A0A4R8S923</accession>
<reference evidence="2 3" key="1">
    <citation type="journal article" date="2019" name="Sci. Rep.">
        <title>Extended insight into the Mycobacterium chelonae-abscessus complex through whole genome sequencing of Mycobacterium salmoniphilum outbreak and Mycobacterium salmoniphilum-like strains.</title>
        <authorList>
            <person name="Behra P.R.K."/>
            <person name="Das S."/>
            <person name="Pettersson B.M.F."/>
            <person name="Shirreff L."/>
            <person name="DuCote T."/>
            <person name="Jacobsson K.G."/>
            <person name="Ennis D.G."/>
            <person name="Kirsebom L.A."/>
        </authorList>
    </citation>
    <scope>NUCLEOTIDE SEQUENCE [LARGE SCALE GENOMIC DNA]</scope>
    <source>
        <strain evidence="2 3">DE 4585</strain>
    </source>
</reference>
<comment type="caution">
    <text evidence="2">The sequence shown here is derived from an EMBL/GenBank/DDBJ whole genome shotgun (WGS) entry which is preliminary data.</text>
</comment>
<keyword evidence="1" id="KW-0812">Transmembrane</keyword>